<dbReference type="Pfam" id="PF12704">
    <property type="entry name" value="MacB_PCD"/>
    <property type="match status" value="1"/>
</dbReference>
<evidence type="ECO:0000256" key="6">
    <source>
        <dbReference type="ARBA" id="ARBA00038076"/>
    </source>
</evidence>
<dbReference type="InterPro" id="IPR003838">
    <property type="entry name" value="ABC3_permease_C"/>
</dbReference>
<dbReference type="Pfam" id="PF02687">
    <property type="entry name" value="FtsX"/>
    <property type="match status" value="1"/>
</dbReference>
<dbReference type="InterPro" id="IPR025857">
    <property type="entry name" value="MacB_PCD"/>
</dbReference>
<keyword evidence="3 7" id="KW-0812">Transmembrane</keyword>
<proteinExistence type="inferred from homology"/>
<dbReference type="PANTHER" id="PTHR30572:SF4">
    <property type="entry name" value="ABC TRANSPORTER PERMEASE YTRF"/>
    <property type="match status" value="1"/>
</dbReference>
<dbReference type="AlphaFoldDB" id="A0A125W9C4"/>
<dbReference type="GeneID" id="60894888"/>
<evidence type="ECO:0000259" key="8">
    <source>
        <dbReference type="Pfam" id="PF02687"/>
    </source>
</evidence>
<evidence type="ECO:0000256" key="4">
    <source>
        <dbReference type="ARBA" id="ARBA00022989"/>
    </source>
</evidence>
<evidence type="ECO:0000259" key="9">
    <source>
        <dbReference type="Pfam" id="PF12704"/>
    </source>
</evidence>
<evidence type="ECO:0000256" key="5">
    <source>
        <dbReference type="ARBA" id="ARBA00023136"/>
    </source>
</evidence>
<feature type="domain" description="MacB-like periplasmic core" evidence="9">
    <location>
        <begin position="21"/>
        <end position="242"/>
    </location>
</feature>
<dbReference type="InterPro" id="IPR050250">
    <property type="entry name" value="Macrolide_Exporter_MacB"/>
</dbReference>
<accession>A0A125W9C4</accession>
<dbReference type="PANTHER" id="PTHR30572">
    <property type="entry name" value="MEMBRANE COMPONENT OF TRANSPORTER-RELATED"/>
    <property type="match status" value="1"/>
</dbReference>
<feature type="transmembrane region" description="Helical" evidence="7">
    <location>
        <begin position="367"/>
        <end position="387"/>
    </location>
</feature>
<evidence type="ECO:0000256" key="1">
    <source>
        <dbReference type="ARBA" id="ARBA00004651"/>
    </source>
</evidence>
<comment type="caution">
    <text evidence="10">The sequence shown here is derived from an EMBL/GenBank/DDBJ whole genome shotgun (WGS) entry which is preliminary data.</text>
</comment>
<feature type="domain" description="ABC3 transporter permease C-terminal" evidence="8">
    <location>
        <begin position="284"/>
        <end position="396"/>
    </location>
</feature>
<dbReference type="HOGENOM" id="CLU_000604_8_0_9"/>
<dbReference type="RefSeq" id="WP_002359134.1">
    <property type="nucleotide sequence ID" value="NZ_GL454421.1"/>
</dbReference>
<gene>
    <name evidence="10" type="ORF">HMPREF9498_00590</name>
</gene>
<dbReference type="GO" id="GO:0005886">
    <property type="term" value="C:plasma membrane"/>
    <property type="evidence" value="ECO:0007669"/>
    <property type="project" value="UniProtKB-SubCell"/>
</dbReference>
<name>A0A125W9C4_ENTFL</name>
<organism evidence="10 11">
    <name type="scientific">Enterococcus faecalis TX4248</name>
    <dbReference type="NCBI Taxonomy" id="749495"/>
    <lineage>
        <taxon>Bacteria</taxon>
        <taxon>Bacillati</taxon>
        <taxon>Bacillota</taxon>
        <taxon>Bacilli</taxon>
        <taxon>Lactobacillales</taxon>
        <taxon>Enterococcaceae</taxon>
        <taxon>Enterococcus</taxon>
    </lineage>
</organism>
<comment type="subcellular location">
    <subcellularLocation>
        <location evidence="1">Cell membrane</location>
        <topology evidence="1">Multi-pass membrane protein</topology>
    </subcellularLocation>
</comment>
<evidence type="ECO:0000256" key="7">
    <source>
        <dbReference type="SAM" id="Phobius"/>
    </source>
</evidence>
<comment type="similarity">
    <text evidence="6">Belongs to the ABC-4 integral membrane protein family.</text>
</comment>
<feature type="transmembrane region" description="Helical" evidence="7">
    <location>
        <begin position="21"/>
        <end position="42"/>
    </location>
</feature>
<feature type="transmembrane region" description="Helical" evidence="7">
    <location>
        <begin position="334"/>
        <end position="355"/>
    </location>
</feature>
<sequence length="402" mass="43980">MKRSIIWKTAFRSILKNKRRSLLTMLGIVIGIASVITIVAIGNGFKEDMVDKLSAEKQKENVKKISFSAYNTSDMFSDQAMFTDNDLGVVRMVPGVEKIDFDQREVDGAQKGTLNFQAGPKNLSVTYELADKTTKELLAGRQLNDGDNAKLDKTVVVDELVAKELYQDPTAAVNRTFPYKEQLFTIVGVTTNTSGAIGPGNDDSLLYFPKKTYEHYFGKLKDTSTLKLTVAPGYQPDQVLKETIKTLSQQGTMKNSGTYQEYNVKDTIKEMGSLLNNLTLFISAIAAISLVIAGVGVMNMMYISVSERIKEIGIRRALGGTASDIKKQFLTEGIALTLIGGITGYLLGMIIAYLASMALPFSVRPDLMTVSLAIGISVFIGVVFSYFPASAASKKDLIDIMK</sequence>
<evidence type="ECO:0000313" key="11">
    <source>
        <dbReference type="Proteomes" id="UP000004846"/>
    </source>
</evidence>
<reference evidence="11" key="1">
    <citation type="submission" date="2010-07" db="EMBL/GenBank/DDBJ databases">
        <authorList>
            <person name="Weinstock G."/>
            <person name="Sodergren E."/>
            <person name="Clifton S."/>
            <person name="Fulton L."/>
            <person name="Fulton B."/>
            <person name="Courtney L."/>
            <person name="Fronick C."/>
            <person name="Harrison M."/>
            <person name="Strong C."/>
            <person name="Farmer C."/>
            <person name="Delahaunty K."/>
            <person name="Markovic C."/>
            <person name="Hall O."/>
            <person name="Minx P."/>
            <person name="Tomlinson C."/>
            <person name="Mitreva M."/>
            <person name="Hou S."/>
            <person name="Chen J."/>
            <person name="Wollam A."/>
            <person name="Pepin K.H."/>
            <person name="Johnson M."/>
            <person name="Bhonagiri V."/>
            <person name="Zhang X."/>
            <person name="Suruliraj S."/>
            <person name="Warren W."/>
            <person name="Chinwalla A."/>
            <person name="Mardis E.R."/>
            <person name="Wilson R.K."/>
        </authorList>
    </citation>
    <scope>NUCLEOTIDE SEQUENCE [LARGE SCALE GENOMIC DNA]</scope>
    <source>
        <strain evidence="11">TX4248</strain>
    </source>
</reference>
<dbReference type="EMBL" id="AEBR01000015">
    <property type="protein sequence ID" value="EFM83796.1"/>
    <property type="molecule type" value="Genomic_DNA"/>
</dbReference>
<keyword evidence="2" id="KW-1003">Cell membrane</keyword>
<evidence type="ECO:0000313" key="10">
    <source>
        <dbReference type="EMBL" id="EFM83796.1"/>
    </source>
</evidence>
<keyword evidence="4 7" id="KW-1133">Transmembrane helix</keyword>
<feature type="transmembrane region" description="Helical" evidence="7">
    <location>
        <begin position="278"/>
        <end position="305"/>
    </location>
</feature>
<protein>
    <submittedName>
        <fullName evidence="10">Efflux ABC transporter, permease protein</fullName>
    </submittedName>
</protein>
<keyword evidence="5 7" id="KW-0472">Membrane</keyword>
<evidence type="ECO:0000256" key="3">
    <source>
        <dbReference type="ARBA" id="ARBA00022692"/>
    </source>
</evidence>
<dbReference type="GO" id="GO:0022857">
    <property type="term" value="F:transmembrane transporter activity"/>
    <property type="evidence" value="ECO:0007669"/>
    <property type="project" value="TreeGrafter"/>
</dbReference>
<evidence type="ECO:0000256" key="2">
    <source>
        <dbReference type="ARBA" id="ARBA00022475"/>
    </source>
</evidence>
<dbReference type="Proteomes" id="UP000004846">
    <property type="component" value="Unassembled WGS sequence"/>
</dbReference>